<feature type="transmembrane region" description="Helical" evidence="1">
    <location>
        <begin position="121"/>
        <end position="142"/>
    </location>
</feature>
<keyword evidence="1" id="KW-0472">Membrane</keyword>
<dbReference type="RefSeq" id="WP_104205849.1">
    <property type="nucleotide sequence ID" value="NZ_PHND01000001.1"/>
</dbReference>
<feature type="transmembrane region" description="Helical" evidence="1">
    <location>
        <begin position="189"/>
        <end position="208"/>
    </location>
</feature>
<evidence type="ECO:0008006" key="4">
    <source>
        <dbReference type="Google" id="ProtNLM"/>
    </source>
</evidence>
<feature type="transmembrane region" description="Helical" evidence="1">
    <location>
        <begin position="356"/>
        <end position="377"/>
    </location>
</feature>
<feature type="transmembrane region" description="Helical" evidence="1">
    <location>
        <begin position="89"/>
        <end position="109"/>
    </location>
</feature>
<feature type="transmembrane region" description="Helical" evidence="1">
    <location>
        <begin position="36"/>
        <end position="58"/>
    </location>
</feature>
<accession>A0A8E2QYG5</accession>
<evidence type="ECO:0000256" key="1">
    <source>
        <dbReference type="SAM" id="Phobius"/>
    </source>
</evidence>
<sequence length="482" mass="55942">MQKQKIALKSKMLNFRIKDTNEDFQKFNAYLYKVSFFNIIIFCLTIIPIIVFSITFFVDVNLKFYFDHYKELSIIVDLPSKQTILTPLAISWVFITFCLMLILFLKPVITSKTISNGYKNLYWVILLLFEITVFLLAAISQYSHNQYQNFFDFQPLLAPDELGNEIFKDVTTFFAKHKQNSYKWVTTDLLWWFLFLQFAVVFMMSLSIQNSIVLDVDQLNIDNYITYINKKQKKITSSRIKEIFSKVFNNSDRTLAAWTIITAFCILIPSLTYIFLTSFNSTNIAKLSSFIDSFPNFARQFDTSNQLVNGYENLIIFSNKYFAYSSLPVIIIGIALSILVYFVSVLTRGNSNSQQIFIFQYGLTGVMLLLVLGVIFYSEIEISSLLSTWNENKDNSTIGINYLNKVKVVTGDNWEQINNHFNIDKFYKPVIFKIVSPINIFSQFIVLTSTLITSFAIVGKNIYDKSNFKNNLKSKLTQARNK</sequence>
<evidence type="ECO:0000313" key="2">
    <source>
        <dbReference type="EMBL" id="PPE04759.1"/>
    </source>
</evidence>
<feature type="transmembrane region" description="Helical" evidence="1">
    <location>
        <begin position="321"/>
        <end position="344"/>
    </location>
</feature>
<reference evidence="2 3" key="1">
    <citation type="submission" date="2017-11" db="EMBL/GenBank/DDBJ databases">
        <title>Genome sequence of Entomoplasma ellychniae ELCN-1 (ATCC 43707).</title>
        <authorList>
            <person name="Lo W.-S."/>
            <person name="Gasparich G.E."/>
            <person name="Kuo C.-H."/>
        </authorList>
    </citation>
    <scope>NUCLEOTIDE SEQUENCE [LARGE SCALE GENOMIC DNA]</scope>
    <source>
        <strain evidence="2 3">ELCN-1</strain>
    </source>
</reference>
<organism evidence="2 3">
    <name type="scientific">Entomoplasma ellychniae</name>
    <dbReference type="NCBI Taxonomy" id="2114"/>
    <lineage>
        <taxon>Bacteria</taxon>
        <taxon>Bacillati</taxon>
        <taxon>Mycoplasmatota</taxon>
        <taxon>Mollicutes</taxon>
        <taxon>Entomoplasmatales</taxon>
        <taxon>Entomoplasmataceae</taxon>
        <taxon>Entomoplasma</taxon>
    </lineage>
</organism>
<name>A0A8E2QYG5_9MOLU</name>
<feature type="transmembrane region" description="Helical" evidence="1">
    <location>
        <begin position="440"/>
        <end position="463"/>
    </location>
</feature>
<protein>
    <recommendedName>
        <fullName evidence="4">Transmembrane protein</fullName>
    </recommendedName>
</protein>
<keyword evidence="1" id="KW-1133">Transmembrane helix</keyword>
<dbReference type="AlphaFoldDB" id="A0A8E2QYG5"/>
<feature type="transmembrane region" description="Helical" evidence="1">
    <location>
        <begin position="255"/>
        <end position="276"/>
    </location>
</feature>
<dbReference type="Proteomes" id="UP000239010">
    <property type="component" value="Unassembled WGS sequence"/>
</dbReference>
<proteinExistence type="predicted"/>
<comment type="caution">
    <text evidence="2">The sequence shown here is derived from an EMBL/GenBank/DDBJ whole genome shotgun (WGS) entry which is preliminary data.</text>
</comment>
<gene>
    <name evidence="2" type="ORF">EELLY_v1c04390</name>
</gene>
<evidence type="ECO:0000313" key="3">
    <source>
        <dbReference type="Proteomes" id="UP000239010"/>
    </source>
</evidence>
<keyword evidence="3" id="KW-1185">Reference proteome</keyword>
<keyword evidence="1" id="KW-0812">Transmembrane</keyword>
<dbReference type="EMBL" id="PHND01000001">
    <property type="protein sequence ID" value="PPE04759.1"/>
    <property type="molecule type" value="Genomic_DNA"/>
</dbReference>